<evidence type="ECO:0000256" key="7">
    <source>
        <dbReference type="ARBA" id="ARBA00023002"/>
    </source>
</evidence>
<dbReference type="GO" id="GO:0051539">
    <property type="term" value="F:4 iron, 4 sulfur cluster binding"/>
    <property type="evidence" value="ECO:0007669"/>
    <property type="project" value="UniProtKB-KW"/>
</dbReference>
<feature type="domain" description="Molybdopterin oxidoreductase" evidence="8">
    <location>
        <begin position="10"/>
        <end position="313"/>
    </location>
</feature>
<sequence length="598" mass="68085">MRAYAFLRQGRSGKKAKIVQVEPRFSITASRADRWIPVEPGTEGMLALGIAYVIVKERLYDRSFVEKFTFGFEDWKDKEGNTHSGFESLISNRYRLDLVSETTGVSVSTIVSLAKEFATNKPAVAIFDNNATNYSNGLYNALAIHSLNALVGSIDVPGGVLVQRKVPLQDLPPVAVDEVTRKGLLQPGIDSSANGRFPVASSTPSLIPDNILEGRPYPANLLLMYKSNPIFSSPNSERYRKAFEKIPFIVSFSSFMNESTQYADLILPDKTYLEKWQYAESSPVSKIPVLGIGKPAIENLFNAKPTEDVILDLAQRMGSYFAGHFPWENSKDFLLYKIDNLFKARKGIVFADYFEESQLRLLEERGWWVPQFTSAREFKDELMRKGGWWDPAYDYGVRSFVFRSPSRRFEFYSQLFKERIEKIAEHEGESSEDRKEAILQNLKIEAKGDDVFMPHYEEPRFKGDAKKYPLYLYIYQPLSLAEDHGSNQPWFQEIMGFHLNMTWDSWAEINPDTAAELGISDNDLIWIESDYGRLHVRAKIYHGAMPDVVSVPYGLGHTALGRWAKNRGINPIELIPIDFDELTGLALKFSVRVKIYKA</sequence>
<dbReference type="InterPro" id="IPR006656">
    <property type="entry name" value="Mopterin_OxRdtase"/>
</dbReference>
<dbReference type="InterPro" id="IPR009010">
    <property type="entry name" value="Asp_de-COase-like_dom_sf"/>
</dbReference>
<dbReference type="Gene3D" id="3.40.228.10">
    <property type="entry name" value="Dimethylsulfoxide Reductase, domain 2"/>
    <property type="match status" value="1"/>
</dbReference>
<keyword evidence="4" id="KW-0500">Molybdenum</keyword>
<evidence type="ECO:0000256" key="1">
    <source>
        <dbReference type="ARBA" id="ARBA00001942"/>
    </source>
</evidence>
<dbReference type="EMBL" id="LAZR01010450">
    <property type="protein sequence ID" value="KKM66880.1"/>
    <property type="molecule type" value="Genomic_DNA"/>
</dbReference>
<dbReference type="PANTHER" id="PTHR43742">
    <property type="entry name" value="TRIMETHYLAMINE-N-OXIDE REDUCTASE"/>
    <property type="match status" value="1"/>
</dbReference>
<keyword evidence="6" id="KW-0732">Signal</keyword>
<organism evidence="10">
    <name type="scientific">marine sediment metagenome</name>
    <dbReference type="NCBI Taxonomy" id="412755"/>
    <lineage>
        <taxon>unclassified sequences</taxon>
        <taxon>metagenomes</taxon>
        <taxon>ecological metagenomes</taxon>
    </lineage>
</organism>
<reference evidence="10" key="1">
    <citation type="journal article" date="2015" name="Nature">
        <title>Complex archaea that bridge the gap between prokaryotes and eukaryotes.</title>
        <authorList>
            <person name="Spang A."/>
            <person name="Saw J.H."/>
            <person name="Jorgensen S.L."/>
            <person name="Zaremba-Niedzwiedzka K."/>
            <person name="Martijn J."/>
            <person name="Lind A.E."/>
            <person name="van Eijk R."/>
            <person name="Schleper C."/>
            <person name="Guy L."/>
            <person name="Ettema T.J."/>
        </authorList>
    </citation>
    <scope>NUCLEOTIDE SEQUENCE</scope>
</reference>
<dbReference type="InterPro" id="IPR006657">
    <property type="entry name" value="MoPterin_dinucl-bd_dom"/>
</dbReference>
<dbReference type="AlphaFoldDB" id="A0A0F9LR88"/>
<proteinExistence type="inferred from homology"/>
<dbReference type="Gene3D" id="3.40.50.740">
    <property type="match status" value="1"/>
</dbReference>
<evidence type="ECO:0000256" key="6">
    <source>
        <dbReference type="ARBA" id="ARBA00022729"/>
    </source>
</evidence>
<evidence type="ECO:0000259" key="9">
    <source>
        <dbReference type="Pfam" id="PF01568"/>
    </source>
</evidence>
<keyword evidence="3" id="KW-0411">Iron-sulfur</keyword>
<dbReference type="GO" id="GO:0046872">
    <property type="term" value="F:metal ion binding"/>
    <property type="evidence" value="ECO:0007669"/>
    <property type="project" value="UniProtKB-KW"/>
</dbReference>
<evidence type="ECO:0008006" key="11">
    <source>
        <dbReference type="Google" id="ProtNLM"/>
    </source>
</evidence>
<evidence type="ECO:0000256" key="5">
    <source>
        <dbReference type="ARBA" id="ARBA00022723"/>
    </source>
</evidence>
<dbReference type="InterPro" id="IPR050612">
    <property type="entry name" value="Prok_Mopterin_Oxidored"/>
</dbReference>
<gene>
    <name evidence="10" type="ORF">LCGC14_1476770</name>
</gene>
<feature type="domain" description="Molybdopterin dinucleotide-binding" evidence="9">
    <location>
        <begin position="505"/>
        <end position="581"/>
    </location>
</feature>
<comment type="caution">
    <text evidence="10">The sequence shown here is derived from an EMBL/GenBank/DDBJ whole genome shotgun (WGS) entry which is preliminary data.</text>
</comment>
<dbReference type="GO" id="GO:0043546">
    <property type="term" value="F:molybdopterin cofactor binding"/>
    <property type="evidence" value="ECO:0007669"/>
    <property type="project" value="InterPro"/>
</dbReference>
<dbReference type="GO" id="GO:0016491">
    <property type="term" value="F:oxidoreductase activity"/>
    <property type="evidence" value="ECO:0007669"/>
    <property type="project" value="UniProtKB-KW"/>
</dbReference>
<comment type="similarity">
    <text evidence="2">Belongs to the prokaryotic molybdopterin-containing oxidoreductase family.</text>
</comment>
<keyword evidence="5" id="KW-0479">Metal-binding</keyword>
<comment type="cofactor">
    <cofactor evidence="1">
        <name>Mo-bis(molybdopterin guanine dinucleotide)</name>
        <dbReference type="ChEBI" id="CHEBI:60539"/>
    </cofactor>
</comment>
<evidence type="ECO:0000259" key="8">
    <source>
        <dbReference type="Pfam" id="PF00384"/>
    </source>
</evidence>
<dbReference type="PROSITE" id="PS00932">
    <property type="entry name" value="MOLYBDOPTERIN_PROK_3"/>
    <property type="match status" value="1"/>
</dbReference>
<keyword evidence="3" id="KW-0408">Iron</keyword>
<dbReference type="Pfam" id="PF01568">
    <property type="entry name" value="Molydop_binding"/>
    <property type="match status" value="1"/>
</dbReference>
<evidence type="ECO:0000256" key="4">
    <source>
        <dbReference type="ARBA" id="ARBA00022505"/>
    </source>
</evidence>
<dbReference type="SUPFAM" id="SSF50692">
    <property type="entry name" value="ADC-like"/>
    <property type="match status" value="1"/>
</dbReference>
<dbReference type="PANTHER" id="PTHR43742:SF9">
    <property type="entry name" value="TETRATHIONATE REDUCTASE SUBUNIT A"/>
    <property type="match status" value="1"/>
</dbReference>
<dbReference type="Gene3D" id="2.40.40.20">
    <property type="match status" value="1"/>
</dbReference>
<dbReference type="SUPFAM" id="SSF53706">
    <property type="entry name" value="Formate dehydrogenase/DMSO reductase, domains 1-3"/>
    <property type="match status" value="1"/>
</dbReference>
<protein>
    <recommendedName>
        <fullName evidence="11">Molybdopterin dinucleotide-binding domain-containing protein</fullName>
    </recommendedName>
</protein>
<evidence type="ECO:0000256" key="3">
    <source>
        <dbReference type="ARBA" id="ARBA00022485"/>
    </source>
</evidence>
<evidence type="ECO:0000256" key="2">
    <source>
        <dbReference type="ARBA" id="ARBA00010312"/>
    </source>
</evidence>
<keyword evidence="3" id="KW-0004">4Fe-4S</keyword>
<evidence type="ECO:0000313" key="10">
    <source>
        <dbReference type="EMBL" id="KKM66880.1"/>
    </source>
</evidence>
<name>A0A0F9LR88_9ZZZZ</name>
<accession>A0A0F9LR88</accession>
<dbReference type="InterPro" id="IPR006655">
    <property type="entry name" value="Mopterin_OxRdtase_prok_CS"/>
</dbReference>
<dbReference type="Pfam" id="PF00384">
    <property type="entry name" value="Molybdopterin"/>
    <property type="match status" value="1"/>
</dbReference>
<keyword evidence="7" id="KW-0560">Oxidoreductase</keyword>